<organism evidence="1 2">
    <name type="scientific">Microbacterium testaceum</name>
    <name type="common">Aureobacterium testaceum</name>
    <name type="synonym">Brevibacterium testaceum</name>
    <dbReference type="NCBI Taxonomy" id="2033"/>
    <lineage>
        <taxon>Bacteria</taxon>
        <taxon>Bacillati</taxon>
        <taxon>Actinomycetota</taxon>
        <taxon>Actinomycetes</taxon>
        <taxon>Micrococcales</taxon>
        <taxon>Microbacteriaceae</taxon>
        <taxon>Microbacterium</taxon>
    </lineage>
</organism>
<dbReference type="Proteomes" id="UP000319525">
    <property type="component" value="Unassembled WGS sequence"/>
</dbReference>
<proteinExistence type="predicted"/>
<gene>
    <name evidence="1" type="ORF">MTE01_14240</name>
</gene>
<sequence length="250" mass="24181">MGQNSPPEVLMSQHRLTLLGMIGAALVAAGALAGCATGPSAPLMPGSSPDATASTPSAEVGAAWVDGGRSIAVVTNGSSSCPPVVSGQPNLAGATLAVELSESAQQECTRDMAPRATLVALPAGVDPGQNLAVTVTGVAQGEARLAGLAAAPAATGEFSPSAGWVNDSLVAIVTYGSSTCVPSVEAVTTAGSDVAVQFATPPADQICTMDIAPRVTLADIGREAGSGAVSLVLSGGGVDAGSPIPVLGAR</sequence>
<evidence type="ECO:0000313" key="1">
    <source>
        <dbReference type="EMBL" id="GEB45479.1"/>
    </source>
</evidence>
<dbReference type="AlphaFoldDB" id="A0A4Y3QKL6"/>
<dbReference type="EMBL" id="BJML01000003">
    <property type="protein sequence ID" value="GEB45479.1"/>
    <property type="molecule type" value="Genomic_DNA"/>
</dbReference>
<evidence type="ECO:0000313" key="2">
    <source>
        <dbReference type="Proteomes" id="UP000319525"/>
    </source>
</evidence>
<comment type="caution">
    <text evidence="1">The sequence shown here is derived from an EMBL/GenBank/DDBJ whole genome shotgun (WGS) entry which is preliminary data.</text>
</comment>
<name>A0A4Y3QKL6_MICTE</name>
<reference evidence="1 2" key="1">
    <citation type="submission" date="2019-06" db="EMBL/GenBank/DDBJ databases">
        <title>Whole genome shotgun sequence of Microbacterium testaceum NBRC 12675.</title>
        <authorList>
            <person name="Hosoyama A."/>
            <person name="Uohara A."/>
            <person name="Ohji S."/>
            <person name="Ichikawa N."/>
        </authorList>
    </citation>
    <scope>NUCLEOTIDE SEQUENCE [LARGE SCALE GENOMIC DNA]</scope>
    <source>
        <strain evidence="1 2">NBRC 12675</strain>
    </source>
</reference>
<accession>A0A4Y3QKL6</accession>
<protein>
    <submittedName>
        <fullName evidence="1">Uncharacterized protein</fullName>
    </submittedName>
</protein>